<reference evidence="7" key="1">
    <citation type="submission" date="2022-12" db="EMBL/GenBank/DDBJ databases">
        <title>New Phytohabitans aurantiacus sp. RD004123 nov., an actinomycete isolated from soil.</title>
        <authorList>
            <person name="Triningsih D.W."/>
            <person name="Harunari E."/>
            <person name="Igarashi Y."/>
        </authorList>
    </citation>
    <scope>NUCLEOTIDE SEQUENCE</scope>
    <source>
        <strain evidence="7">RD004123</strain>
    </source>
</reference>
<dbReference type="PANTHER" id="PTHR43133:SF8">
    <property type="entry name" value="RNA POLYMERASE SIGMA FACTOR HI_1459-RELATED"/>
    <property type="match status" value="1"/>
</dbReference>
<dbReference type="InterPro" id="IPR036388">
    <property type="entry name" value="WH-like_DNA-bd_sf"/>
</dbReference>
<evidence type="ECO:0000256" key="2">
    <source>
        <dbReference type="ARBA" id="ARBA00023015"/>
    </source>
</evidence>
<comment type="similarity">
    <text evidence="1">Belongs to the sigma-70 factor family. ECF subfamily.</text>
</comment>
<dbReference type="Proteomes" id="UP001144280">
    <property type="component" value="Unassembled WGS sequence"/>
</dbReference>
<evidence type="ECO:0000256" key="4">
    <source>
        <dbReference type="ARBA" id="ARBA00023125"/>
    </source>
</evidence>
<evidence type="ECO:0000256" key="1">
    <source>
        <dbReference type="ARBA" id="ARBA00010641"/>
    </source>
</evidence>
<comment type="caution">
    <text evidence="7">The sequence shown here is derived from an EMBL/GenBank/DDBJ whole genome shotgun (WGS) entry which is preliminary data.</text>
</comment>
<dbReference type="SUPFAM" id="SSF88946">
    <property type="entry name" value="Sigma2 domain of RNA polymerase sigma factors"/>
    <property type="match status" value="1"/>
</dbReference>
<evidence type="ECO:0000313" key="7">
    <source>
        <dbReference type="EMBL" id="GLI03729.1"/>
    </source>
</evidence>
<dbReference type="InterPro" id="IPR013325">
    <property type="entry name" value="RNA_pol_sigma_r2"/>
</dbReference>
<evidence type="ECO:0000313" key="8">
    <source>
        <dbReference type="Proteomes" id="UP001144280"/>
    </source>
</evidence>
<dbReference type="RefSeq" id="WP_281906143.1">
    <property type="nucleotide sequence ID" value="NZ_BSDI01000097.1"/>
</dbReference>
<keyword evidence="8" id="KW-1185">Reference proteome</keyword>
<keyword evidence="4" id="KW-0238">DNA-binding</keyword>
<name>A0ABQ5RAE4_9ACTN</name>
<dbReference type="NCBIfam" id="TIGR02937">
    <property type="entry name" value="sigma70-ECF"/>
    <property type="match status" value="1"/>
</dbReference>
<evidence type="ECO:0000256" key="5">
    <source>
        <dbReference type="ARBA" id="ARBA00023163"/>
    </source>
</evidence>
<keyword evidence="3" id="KW-0731">Sigma factor</keyword>
<protein>
    <submittedName>
        <fullName evidence="7">RNA polymerase sigma factor</fullName>
    </submittedName>
</protein>
<dbReference type="PANTHER" id="PTHR43133">
    <property type="entry name" value="RNA POLYMERASE ECF-TYPE SIGMA FACTO"/>
    <property type="match status" value="1"/>
</dbReference>
<dbReference type="Gene3D" id="1.10.1740.10">
    <property type="match status" value="1"/>
</dbReference>
<keyword evidence="2" id="KW-0805">Transcription regulation</keyword>
<sequence length="186" mass="20715">MDRSIDVDSVDLLGRVRAGDDAAWAELTGQYTNLLWSLARGMRLSEQDAADAVQTTWLRLVERIDTIRHPDRVGGWLATTMRRECLAAIARRERVQPADGWDDLPAPADPLEDGLIREERDAALWRALRALRPRCQALLRVLMADPAPSYADVALALDMPVGSIGPTRQRCLAALRQLMRLGPEPV</sequence>
<dbReference type="InterPro" id="IPR039425">
    <property type="entry name" value="RNA_pol_sigma-70-like"/>
</dbReference>
<evidence type="ECO:0000256" key="3">
    <source>
        <dbReference type="ARBA" id="ARBA00023082"/>
    </source>
</evidence>
<gene>
    <name evidence="7" type="primary">rpoE_27</name>
    <name evidence="7" type="ORF">Pa4123_90090</name>
</gene>
<accession>A0ABQ5RAE4</accession>
<proteinExistence type="inferred from homology"/>
<dbReference type="InterPro" id="IPR014284">
    <property type="entry name" value="RNA_pol_sigma-70_dom"/>
</dbReference>
<keyword evidence="5" id="KW-0804">Transcription</keyword>
<evidence type="ECO:0000259" key="6">
    <source>
        <dbReference type="Pfam" id="PF04542"/>
    </source>
</evidence>
<dbReference type="InterPro" id="IPR007627">
    <property type="entry name" value="RNA_pol_sigma70_r2"/>
</dbReference>
<dbReference type="SUPFAM" id="SSF88659">
    <property type="entry name" value="Sigma3 and sigma4 domains of RNA polymerase sigma factors"/>
    <property type="match status" value="1"/>
</dbReference>
<dbReference type="EMBL" id="BSDI01000097">
    <property type="protein sequence ID" value="GLI03729.1"/>
    <property type="molecule type" value="Genomic_DNA"/>
</dbReference>
<dbReference type="InterPro" id="IPR013324">
    <property type="entry name" value="RNA_pol_sigma_r3/r4-like"/>
</dbReference>
<dbReference type="Pfam" id="PF04542">
    <property type="entry name" value="Sigma70_r2"/>
    <property type="match status" value="1"/>
</dbReference>
<dbReference type="Gene3D" id="1.10.10.10">
    <property type="entry name" value="Winged helix-like DNA-binding domain superfamily/Winged helix DNA-binding domain"/>
    <property type="match status" value="1"/>
</dbReference>
<organism evidence="7 8">
    <name type="scientific">Phytohabitans aurantiacus</name>
    <dbReference type="NCBI Taxonomy" id="3016789"/>
    <lineage>
        <taxon>Bacteria</taxon>
        <taxon>Bacillati</taxon>
        <taxon>Actinomycetota</taxon>
        <taxon>Actinomycetes</taxon>
        <taxon>Micromonosporales</taxon>
        <taxon>Micromonosporaceae</taxon>
    </lineage>
</organism>
<feature type="domain" description="RNA polymerase sigma-70 region 2" evidence="6">
    <location>
        <begin position="30"/>
        <end position="94"/>
    </location>
</feature>